<evidence type="ECO:0000313" key="2">
    <source>
        <dbReference type="EMBL" id="MBS4188345.1"/>
    </source>
</evidence>
<evidence type="ECO:0000313" key="4">
    <source>
        <dbReference type="Proteomes" id="UP000677265"/>
    </source>
</evidence>
<dbReference type="AlphaFoldDB" id="A0A942TAD3"/>
<feature type="domain" description="DinB-like" evidence="1">
    <location>
        <begin position="9"/>
        <end position="142"/>
    </location>
</feature>
<dbReference type="Proteomes" id="UP000677265">
    <property type="component" value="Unassembled WGS sequence"/>
</dbReference>
<sequence length="156" mass="17651">MSEVLLKSFATARNYLLKNVEVLDQNIVDIQPEGFNNTIHWHVGHVLTVAEQFMFGFPKKSANLPDNYLELFGNGTKPADWNGEVPSVQELTVQLKEQFERIQEIPVESFAEKLKTPFLGQETYGELTSFAIFHESMHLGQISAMKRVVQAAAQVK</sequence>
<evidence type="ECO:0000313" key="3">
    <source>
        <dbReference type="EMBL" id="MCH6268705.1"/>
    </source>
</evidence>
<organism evidence="2">
    <name type="scientific">Neobacillus citreus</name>
    <dbReference type="NCBI Taxonomy" id="2833578"/>
    <lineage>
        <taxon>Bacteria</taxon>
        <taxon>Bacillati</taxon>
        <taxon>Bacillota</taxon>
        <taxon>Bacilli</taxon>
        <taxon>Bacillales</taxon>
        <taxon>Bacillaceae</taxon>
        <taxon>Neobacillus</taxon>
    </lineage>
</organism>
<accession>A0A942TAD3</accession>
<keyword evidence="4" id="KW-1185">Reference proteome</keyword>
<name>A0A942TAD3_9BACI</name>
<comment type="caution">
    <text evidence="2">The sequence shown here is derived from an EMBL/GenBank/DDBJ whole genome shotgun (WGS) entry which is preliminary data.</text>
</comment>
<proteinExistence type="predicted"/>
<dbReference type="Gene3D" id="1.20.120.450">
    <property type="entry name" value="dinb family like domain"/>
    <property type="match status" value="1"/>
</dbReference>
<dbReference type="EMBL" id="JAGYPE010000011">
    <property type="protein sequence ID" value="MBS4188345.1"/>
    <property type="molecule type" value="Genomic_DNA"/>
</dbReference>
<gene>
    <name evidence="3" type="ORF">KHB02_024560</name>
    <name evidence="2" type="ORF">KHB02_44040</name>
</gene>
<dbReference type="Pfam" id="PF12867">
    <property type="entry name" value="DinB_2"/>
    <property type="match status" value="1"/>
</dbReference>
<reference evidence="2" key="1">
    <citation type="submission" date="2021-05" db="EMBL/GenBank/DDBJ databases">
        <title>Novel Bacillus species.</title>
        <authorList>
            <person name="Liu G."/>
        </authorList>
    </citation>
    <scope>NUCLEOTIDE SEQUENCE</scope>
    <source>
        <strain evidence="2 4">FJAT-50051</strain>
    </source>
</reference>
<dbReference type="RefSeq" id="WP_213148149.1">
    <property type="nucleotide sequence ID" value="NZ_JAGYPE020000064.1"/>
</dbReference>
<evidence type="ECO:0000259" key="1">
    <source>
        <dbReference type="Pfam" id="PF12867"/>
    </source>
</evidence>
<dbReference type="InterPro" id="IPR024775">
    <property type="entry name" value="DinB-like"/>
</dbReference>
<dbReference type="EMBL" id="JAGYPE020000064">
    <property type="protein sequence ID" value="MCH6268705.1"/>
    <property type="molecule type" value="Genomic_DNA"/>
</dbReference>
<dbReference type="InterPro" id="IPR034660">
    <property type="entry name" value="DinB/YfiT-like"/>
</dbReference>
<dbReference type="SUPFAM" id="SSF109854">
    <property type="entry name" value="DinB/YfiT-like putative metalloenzymes"/>
    <property type="match status" value="1"/>
</dbReference>
<protein>
    <submittedName>
        <fullName evidence="2">DinB family protein</fullName>
    </submittedName>
</protein>